<comment type="caution">
    <text evidence="8">The sequence shown here is derived from an EMBL/GenBank/DDBJ whole genome shotgun (WGS) entry which is preliminary data.</text>
</comment>
<evidence type="ECO:0000256" key="4">
    <source>
        <dbReference type="RuleBase" id="RU003357"/>
    </source>
</evidence>
<organism evidence="8 9">
    <name type="scientific">Novilysobacter selenitireducens</name>
    <dbReference type="NCBI Taxonomy" id="2872639"/>
    <lineage>
        <taxon>Bacteria</taxon>
        <taxon>Pseudomonadati</taxon>
        <taxon>Pseudomonadota</taxon>
        <taxon>Gammaproteobacteria</taxon>
        <taxon>Lysobacterales</taxon>
        <taxon>Lysobacteraceae</taxon>
        <taxon>Novilysobacter</taxon>
    </lineage>
</organism>
<dbReference type="InterPro" id="IPR012910">
    <property type="entry name" value="Plug_dom"/>
</dbReference>
<comment type="subcellular location">
    <subcellularLocation>
        <location evidence="1 4">Cell outer membrane</location>
    </subcellularLocation>
</comment>
<sequence>MKRTQTRTGLFLAISALLACNGALAQSTPPADPAATAAPTTADTTATQLDAVEVRSEYIPEPMLQTSEVASFVTREDFERTGDSDAAAALTRVTGLSLVRDKFVYVRGLGERYSSALLNGSPLPSPEPLQRVVPLDLFPSEVLDSVTVQKTYSVKYPGEFGGGVIDLQSLAVPDEPFLNFSIGMGGNSVTTGEKGLTYYGSDTDYWGYDDGTRKAPRELQDAVATGQRVDLGAFSREDLRRIGRSFENANLNVLQEKDSIDPDTSFGGSAGYSADMGAGRLGFVAVAGFENEWRTRFGTEQDGFFVGDSVEFDRDFDFLATQNNATVNVLLGTGFETDRHRLGLVTLYVHDTIKEAKSRAGLDNLAGFTARDDTTEWFERELINHQVSGSHKFGEYDDVTVEWRGSVAEANRDVPYEKGIRYELVDGYWSHDGSRVQNYTRFSFVEDELASGGVDVTWRLPIDRDVTLTGGLSYLDNDRTAESREFRFLALDGALPFYNRYQRVDYLLSDFNLSQDLLRLRETTGSFGAAAYDATLKVKGAYLQAEGEITPAVRATVGMRYEDATQAIEPYDIFTGVRQDSADPLVNDYLLPAATLTWNFADNQQVRFGASKTIARPQFRELAPQQYQDPDSDRQFYGNPYLVDSELVNLDARYEWFFGAGEYFTVGGFYKQIDNPIESNVNFAGGTTFQSFLNAPEATVYGAEIEFKKYFDPAIDAAWWGENRLYVASNYTWSQSEVNADEGDTVRPYGFPAPVDATLFVRDGSTLQGQSDHIANLQLGIEDEATRTQATLIANYVSERISARGRPGQPDYIDEPGTSLDFVLRKGFTLGGTDMTLGFSARNLLDTDYQEYQERDGNRVDVLRYSPGVSYDVSLSASF</sequence>
<feature type="signal peptide" evidence="5">
    <location>
        <begin position="1"/>
        <end position="25"/>
    </location>
</feature>
<dbReference type="Proteomes" id="UP001430954">
    <property type="component" value="Unassembled WGS sequence"/>
</dbReference>
<dbReference type="EMBL" id="JAINZW010000004">
    <property type="protein sequence ID" value="MBZ4039769.1"/>
    <property type="molecule type" value="Genomic_DNA"/>
</dbReference>
<dbReference type="Gene3D" id="2.40.170.20">
    <property type="entry name" value="TonB-dependent receptor, beta-barrel domain"/>
    <property type="match status" value="1"/>
</dbReference>
<feature type="domain" description="TonB-dependent receptor plug" evidence="7">
    <location>
        <begin position="66"/>
        <end position="164"/>
    </location>
</feature>
<evidence type="ECO:0000256" key="2">
    <source>
        <dbReference type="ARBA" id="ARBA00023136"/>
    </source>
</evidence>
<dbReference type="Pfam" id="PF07715">
    <property type="entry name" value="Plug"/>
    <property type="match status" value="1"/>
</dbReference>
<dbReference type="InterPro" id="IPR037066">
    <property type="entry name" value="Plug_dom_sf"/>
</dbReference>
<keyword evidence="8" id="KW-0675">Receptor</keyword>
<dbReference type="PANTHER" id="PTHR40980:SF5">
    <property type="entry name" value="TONB-DEPENDENT RECEPTOR"/>
    <property type="match status" value="1"/>
</dbReference>
<dbReference type="InterPro" id="IPR036942">
    <property type="entry name" value="Beta-barrel_TonB_sf"/>
</dbReference>
<name>A0ABS7T7B5_9GAMM</name>
<protein>
    <submittedName>
        <fullName evidence="8">TonB-dependent receptor</fullName>
    </submittedName>
</protein>
<evidence type="ECO:0000259" key="7">
    <source>
        <dbReference type="Pfam" id="PF07715"/>
    </source>
</evidence>
<gene>
    <name evidence="8" type="ORF">K6753_09495</name>
</gene>
<evidence type="ECO:0000313" key="8">
    <source>
        <dbReference type="EMBL" id="MBZ4039769.1"/>
    </source>
</evidence>
<evidence type="ECO:0000256" key="1">
    <source>
        <dbReference type="ARBA" id="ARBA00004442"/>
    </source>
</evidence>
<reference evidence="8 9" key="1">
    <citation type="submission" date="2021-09" db="EMBL/GenBank/DDBJ databases">
        <title>Lysobacter sp. 13A isolated from the river sediment.</title>
        <authorList>
            <person name="Liu H."/>
            <person name="Li S."/>
            <person name="Mao S."/>
        </authorList>
    </citation>
    <scope>NUCLEOTIDE SEQUENCE [LARGE SCALE GENOMIC DNA]</scope>
    <source>
        <strain evidence="8 9">13A</strain>
    </source>
</reference>
<dbReference type="RefSeq" id="WP_223676226.1">
    <property type="nucleotide sequence ID" value="NZ_JAINZW010000004.1"/>
</dbReference>
<keyword evidence="9" id="KW-1185">Reference proteome</keyword>
<proteinExistence type="inferred from homology"/>
<keyword evidence="5" id="KW-0732">Signal</keyword>
<dbReference type="InterPro" id="IPR000531">
    <property type="entry name" value="Beta-barrel_TonB"/>
</dbReference>
<accession>A0ABS7T7B5</accession>
<dbReference type="SUPFAM" id="SSF56935">
    <property type="entry name" value="Porins"/>
    <property type="match status" value="1"/>
</dbReference>
<evidence type="ECO:0000313" key="9">
    <source>
        <dbReference type="Proteomes" id="UP001430954"/>
    </source>
</evidence>
<feature type="domain" description="TonB-dependent receptor-like beta-barrel" evidence="6">
    <location>
        <begin position="398"/>
        <end position="844"/>
    </location>
</feature>
<dbReference type="Pfam" id="PF00593">
    <property type="entry name" value="TonB_dep_Rec_b-barrel"/>
    <property type="match status" value="1"/>
</dbReference>
<feature type="chain" id="PRO_5045247058" evidence="5">
    <location>
        <begin position="26"/>
        <end position="879"/>
    </location>
</feature>
<evidence type="ECO:0000256" key="5">
    <source>
        <dbReference type="SAM" id="SignalP"/>
    </source>
</evidence>
<comment type="similarity">
    <text evidence="4">Belongs to the TonB-dependent receptor family.</text>
</comment>
<keyword evidence="2 4" id="KW-0472">Membrane</keyword>
<evidence type="ECO:0000259" key="6">
    <source>
        <dbReference type="Pfam" id="PF00593"/>
    </source>
</evidence>
<dbReference type="Gene3D" id="2.170.130.10">
    <property type="entry name" value="TonB-dependent receptor, plug domain"/>
    <property type="match status" value="1"/>
</dbReference>
<dbReference type="PANTHER" id="PTHR40980">
    <property type="entry name" value="PLUG DOMAIN-CONTAINING PROTEIN"/>
    <property type="match status" value="1"/>
</dbReference>
<evidence type="ECO:0000256" key="3">
    <source>
        <dbReference type="ARBA" id="ARBA00023237"/>
    </source>
</evidence>
<keyword evidence="3" id="KW-0998">Cell outer membrane</keyword>
<dbReference type="PROSITE" id="PS51257">
    <property type="entry name" value="PROKAR_LIPOPROTEIN"/>
    <property type="match status" value="1"/>
</dbReference>
<keyword evidence="4" id="KW-0798">TonB box</keyword>